<accession>A0A8K0DU78</accession>
<evidence type="ECO:0000256" key="1">
    <source>
        <dbReference type="ARBA" id="ARBA00009995"/>
    </source>
</evidence>
<proteinExistence type="inferred from homology"/>
<reference evidence="5" key="1">
    <citation type="submission" date="2020-03" db="EMBL/GenBank/DDBJ databases">
        <title>A high-quality chromosome-level genome assembly of a woody plant with both climbing and erect habits, Rhamnella rubrinervis.</title>
        <authorList>
            <person name="Lu Z."/>
            <person name="Yang Y."/>
            <person name="Zhu X."/>
            <person name="Sun Y."/>
        </authorList>
    </citation>
    <scope>NUCLEOTIDE SEQUENCE</scope>
    <source>
        <strain evidence="5">BYM</strain>
        <tissue evidence="5">Leaf</tissue>
    </source>
</reference>
<keyword evidence="6" id="KW-1185">Reference proteome</keyword>
<evidence type="ECO:0000256" key="2">
    <source>
        <dbReference type="ARBA" id="ARBA00022679"/>
    </source>
</evidence>
<keyword evidence="3" id="KW-0328">Glycosyltransferase</keyword>
<dbReference type="PANTHER" id="PTHR48044:SF29">
    <property type="entry name" value="GLYCOSYLTRANSFERASE"/>
    <property type="match status" value="1"/>
</dbReference>
<dbReference type="GO" id="GO:1901137">
    <property type="term" value="P:carbohydrate derivative biosynthetic process"/>
    <property type="evidence" value="ECO:0007669"/>
    <property type="project" value="UniProtKB-ARBA"/>
</dbReference>
<evidence type="ECO:0000313" key="5">
    <source>
        <dbReference type="EMBL" id="KAF3434354.1"/>
    </source>
</evidence>
<organism evidence="5 6">
    <name type="scientific">Rhamnella rubrinervis</name>
    <dbReference type="NCBI Taxonomy" id="2594499"/>
    <lineage>
        <taxon>Eukaryota</taxon>
        <taxon>Viridiplantae</taxon>
        <taxon>Streptophyta</taxon>
        <taxon>Embryophyta</taxon>
        <taxon>Tracheophyta</taxon>
        <taxon>Spermatophyta</taxon>
        <taxon>Magnoliopsida</taxon>
        <taxon>eudicotyledons</taxon>
        <taxon>Gunneridae</taxon>
        <taxon>Pentapetalae</taxon>
        <taxon>rosids</taxon>
        <taxon>fabids</taxon>
        <taxon>Rosales</taxon>
        <taxon>Rhamnaceae</taxon>
        <taxon>rhamnoid group</taxon>
        <taxon>Rhamneae</taxon>
        <taxon>Rhamnella</taxon>
    </lineage>
</organism>
<evidence type="ECO:0000256" key="3">
    <source>
        <dbReference type="RuleBase" id="RU003718"/>
    </source>
</evidence>
<dbReference type="PANTHER" id="PTHR48044">
    <property type="entry name" value="GLYCOSYLTRANSFERASE"/>
    <property type="match status" value="1"/>
</dbReference>
<dbReference type="GO" id="GO:0008194">
    <property type="term" value="F:UDP-glycosyltransferase activity"/>
    <property type="evidence" value="ECO:0007669"/>
    <property type="project" value="InterPro"/>
</dbReference>
<sequence length="436" mass="49000">MEGMVGTRQKKSVLMLPWLAHGHITPFLELAKKLTLRNFHIYFCSSPLVELHLPSLPDLPPHRHSAKGLSSLLIPTLIKALDMTRPNLSNIIQTLKPDLIIYDVFPLWVPDLASSLNIPSVAFITSGVAFVSYVFHQSKNKDDDHDHCDFPFPEIAPDYLRIKFSIFLNYPPFIDEHGRDTTPLIVYCKSCNIILVKSLREIEGKYIDYLSVSLGKKIVSVGSLVPKPVEDDDGCSNIIKWLDEKEKSSTVFVSFGSEFIMSKEDVEEMAHGLELSNVNFIWVVRFQEGEKMKVEDGLPDGFLGRVGEKGLVIQNWAPQVKILNHSSIGVFLSHCGWGSVMESIKFGVPIIAVPMYVDQPWNARVAEVSGIALELKRPCITSSLQRETVAKPIRQVMVEENGEAIRRKAKAISEEIKRKGDAEIDDEVVKELLQLL</sequence>
<dbReference type="AlphaFoldDB" id="A0A8K0DU78"/>
<gene>
    <name evidence="5" type="ORF">FNV43_RR25457</name>
</gene>
<dbReference type="PROSITE" id="PS00375">
    <property type="entry name" value="UDPGT"/>
    <property type="match status" value="1"/>
</dbReference>
<dbReference type="Proteomes" id="UP000796880">
    <property type="component" value="Unassembled WGS sequence"/>
</dbReference>
<protein>
    <recommendedName>
        <fullName evidence="4">Glycosyltransferase</fullName>
        <ecNumber evidence="4">2.4.1.-</ecNumber>
    </recommendedName>
</protein>
<dbReference type="CDD" id="cd03784">
    <property type="entry name" value="GT1_Gtf-like"/>
    <property type="match status" value="1"/>
</dbReference>
<keyword evidence="2 3" id="KW-0808">Transferase</keyword>
<dbReference type="SUPFAM" id="SSF53756">
    <property type="entry name" value="UDP-Glycosyltransferase/glycogen phosphorylase"/>
    <property type="match status" value="1"/>
</dbReference>
<dbReference type="EC" id="2.4.1.-" evidence="4"/>
<evidence type="ECO:0000313" key="6">
    <source>
        <dbReference type="Proteomes" id="UP000796880"/>
    </source>
</evidence>
<evidence type="ECO:0000256" key="4">
    <source>
        <dbReference type="RuleBase" id="RU362057"/>
    </source>
</evidence>
<dbReference type="OrthoDB" id="5835829at2759"/>
<name>A0A8K0DU78_9ROSA</name>
<dbReference type="Pfam" id="PF00201">
    <property type="entry name" value="UDPGT"/>
    <property type="match status" value="1"/>
</dbReference>
<dbReference type="EMBL" id="VOIH02000011">
    <property type="protein sequence ID" value="KAF3434354.1"/>
    <property type="molecule type" value="Genomic_DNA"/>
</dbReference>
<comment type="similarity">
    <text evidence="1 3">Belongs to the UDP-glycosyltransferase family.</text>
</comment>
<dbReference type="InterPro" id="IPR035595">
    <property type="entry name" value="UDP_glycos_trans_CS"/>
</dbReference>
<dbReference type="Gene3D" id="3.40.50.2000">
    <property type="entry name" value="Glycogen Phosphorylase B"/>
    <property type="match status" value="2"/>
</dbReference>
<dbReference type="InterPro" id="IPR002213">
    <property type="entry name" value="UDP_glucos_trans"/>
</dbReference>
<dbReference type="FunFam" id="3.40.50.2000:FF:000060">
    <property type="entry name" value="Glycosyltransferase"/>
    <property type="match status" value="1"/>
</dbReference>
<comment type="caution">
    <text evidence="5">The sequence shown here is derived from an EMBL/GenBank/DDBJ whole genome shotgun (WGS) entry which is preliminary data.</text>
</comment>